<evidence type="ECO:0000256" key="1">
    <source>
        <dbReference type="ARBA" id="ARBA00004651"/>
    </source>
</evidence>
<keyword evidence="3 6" id="KW-0812">Transmembrane</keyword>
<accession>A0ABN3S0W9</accession>
<dbReference type="InterPro" id="IPR051791">
    <property type="entry name" value="Pra-immunoreactive"/>
</dbReference>
<proteinExistence type="predicted"/>
<name>A0ABN3S0W9_9ACTN</name>
<keyword evidence="9" id="KW-1185">Reference proteome</keyword>
<comment type="caution">
    <text evidence="8">The sequence shown here is derived from an EMBL/GenBank/DDBJ whole genome shotgun (WGS) entry which is preliminary data.</text>
</comment>
<reference evidence="8 9" key="1">
    <citation type="journal article" date="2019" name="Int. J. Syst. Evol. Microbiol.">
        <title>The Global Catalogue of Microorganisms (GCM) 10K type strain sequencing project: providing services to taxonomists for standard genome sequencing and annotation.</title>
        <authorList>
            <consortium name="The Broad Institute Genomics Platform"/>
            <consortium name="The Broad Institute Genome Sequencing Center for Infectious Disease"/>
            <person name="Wu L."/>
            <person name="Ma J."/>
        </authorList>
    </citation>
    <scope>NUCLEOTIDE SEQUENCE [LARGE SCALE GENOMIC DNA]</scope>
    <source>
        <strain evidence="8 9">JCM 16374</strain>
    </source>
</reference>
<dbReference type="PANTHER" id="PTHR36115">
    <property type="entry name" value="PROLINE-RICH ANTIGEN HOMOLOG-RELATED"/>
    <property type="match status" value="1"/>
</dbReference>
<evidence type="ECO:0000256" key="2">
    <source>
        <dbReference type="ARBA" id="ARBA00022475"/>
    </source>
</evidence>
<dbReference type="EMBL" id="BAAARK010000011">
    <property type="protein sequence ID" value="GAA2665344.1"/>
    <property type="molecule type" value="Genomic_DNA"/>
</dbReference>
<evidence type="ECO:0000313" key="9">
    <source>
        <dbReference type="Proteomes" id="UP001500994"/>
    </source>
</evidence>
<organism evidence="8 9">
    <name type="scientific">Streptomyces lunalinharesii</name>
    <dbReference type="NCBI Taxonomy" id="333384"/>
    <lineage>
        <taxon>Bacteria</taxon>
        <taxon>Bacillati</taxon>
        <taxon>Actinomycetota</taxon>
        <taxon>Actinomycetes</taxon>
        <taxon>Kitasatosporales</taxon>
        <taxon>Streptomycetaceae</taxon>
        <taxon>Streptomyces</taxon>
    </lineage>
</organism>
<evidence type="ECO:0000256" key="3">
    <source>
        <dbReference type="ARBA" id="ARBA00022692"/>
    </source>
</evidence>
<gene>
    <name evidence="8" type="ORF">GCM10009864_37930</name>
</gene>
<evidence type="ECO:0000313" key="8">
    <source>
        <dbReference type="EMBL" id="GAA2665344.1"/>
    </source>
</evidence>
<comment type="subcellular location">
    <subcellularLocation>
        <location evidence="1">Cell membrane</location>
        <topology evidence="1">Multi-pass membrane protein</topology>
    </subcellularLocation>
</comment>
<feature type="transmembrane region" description="Helical" evidence="6">
    <location>
        <begin position="27"/>
        <end position="47"/>
    </location>
</feature>
<dbReference type="Pfam" id="PF06271">
    <property type="entry name" value="RDD"/>
    <property type="match status" value="1"/>
</dbReference>
<dbReference type="InterPro" id="IPR010432">
    <property type="entry name" value="RDD"/>
</dbReference>
<feature type="domain" description="RDD" evidence="7">
    <location>
        <begin position="17"/>
        <end position="151"/>
    </location>
</feature>
<keyword evidence="4 6" id="KW-1133">Transmembrane helix</keyword>
<evidence type="ECO:0000259" key="7">
    <source>
        <dbReference type="Pfam" id="PF06271"/>
    </source>
</evidence>
<dbReference type="Proteomes" id="UP001500994">
    <property type="component" value="Unassembled WGS sequence"/>
</dbReference>
<keyword evidence="5 6" id="KW-0472">Membrane</keyword>
<sequence>MHPPMGRPQGPPPQALAAPGVRLLARFIDYLIIGMLIAGAWVPTNIWMYSMFKPGDDRGAPVVLGLFAWTLLVGLFFEPLTMAMGGTVGKAICGLRVVQVETGNKLGFGHALGRWLAYLGIGMVPVLGLISVLSCIWNEPFRQCMHDRAANTAVVKRRWQ</sequence>
<dbReference type="PANTHER" id="PTHR36115:SF4">
    <property type="entry name" value="MEMBRANE PROTEIN"/>
    <property type="match status" value="1"/>
</dbReference>
<protein>
    <recommendedName>
        <fullName evidence="7">RDD domain-containing protein</fullName>
    </recommendedName>
</protein>
<keyword evidence="2" id="KW-1003">Cell membrane</keyword>
<feature type="transmembrane region" description="Helical" evidence="6">
    <location>
        <begin position="115"/>
        <end position="137"/>
    </location>
</feature>
<feature type="transmembrane region" description="Helical" evidence="6">
    <location>
        <begin position="59"/>
        <end position="77"/>
    </location>
</feature>
<evidence type="ECO:0000256" key="5">
    <source>
        <dbReference type="ARBA" id="ARBA00023136"/>
    </source>
</evidence>
<evidence type="ECO:0000256" key="6">
    <source>
        <dbReference type="SAM" id="Phobius"/>
    </source>
</evidence>
<evidence type="ECO:0000256" key="4">
    <source>
        <dbReference type="ARBA" id="ARBA00022989"/>
    </source>
</evidence>